<name>A0A4S2H1T8_9PROT</name>
<dbReference type="PIRSF" id="PIRSF015582">
    <property type="entry name" value="Cit_lyase_B"/>
    <property type="match status" value="1"/>
</dbReference>
<dbReference type="AlphaFoldDB" id="A0A4S2H1T8"/>
<proteinExistence type="inferred from homology"/>
<dbReference type="Proteomes" id="UP000308054">
    <property type="component" value="Unassembled WGS sequence"/>
</dbReference>
<evidence type="ECO:0000256" key="3">
    <source>
        <dbReference type="ARBA" id="ARBA00022723"/>
    </source>
</evidence>
<protein>
    <submittedName>
        <fullName evidence="8">CoA ester lyase</fullName>
    </submittedName>
</protein>
<dbReference type="EMBL" id="SRXW01000002">
    <property type="protein sequence ID" value="TGY89241.1"/>
    <property type="molecule type" value="Genomic_DNA"/>
</dbReference>
<keyword evidence="9" id="KW-1185">Reference proteome</keyword>
<evidence type="ECO:0000256" key="2">
    <source>
        <dbReference type="ARBA" id="ARBA00005568"/>
    </source>
</evidence>
<feature type="binding site" evidence="6">
    <location>
        <position position="129"/>
    </location>
    <ligand>
        <name>Mg(2+)</name>
        <dbReference type="ChEBI" id="CHEBI:18420"/>
    </ligand>
</feature>
<evidence type="ECO:0000256" key="5">
    <source>
        <dbReference type="PIRSR" id="PIRSR015582-1"/>
    </source>
</evidence>
<evidence type="ECO:0000256" key="1">
    <source>
        <dbReference type="ARBA" id="ARBA00001946"/>
    </source>
</evidence>
<dbReference type="GO" id="GO:0016829">
    <property type="term" value="F:lyase activity"/>
    <property type="evidence" value="ECO:0007669"/>
    <property type="project" value="UniProtKB-KW"/>
</dbReference>
<evidence type="ECO:0000256" key="4">
    <source>
        <dbReference type="ARBA" id="ARBA00022842"/>
    </source>
</evidence>
<dbReference type="InterPro" id="IPR040442">
    <property type="entry name" value="Pyrv_kinase-like_dom_sf"/>
</dbReference>
<evidence type="ECO:0000259" key="7">
    <source>
        <dbReference type="Pfam" id="PF03328"/>
    </source>
</evidence>
<dbReference type="GO" id="GO:0006107">
    <property type="term" value="P:oxaloacetate metabolic process"/>
    <property type="evidence" value="ECO:0007669"/>
    <property type="project" value="TreeGrafter"/>
</dbReference>
<dbReference type="Pfam" id="PF03328">
    <property type="entry name" value="HpcH_HpaI"/>
    <property type="match status" value="1"/>
</dbReference>
<feature type="domain" description="HpcH/HpaI aldolase/citrate lyase" evidence="7">
    <location>
        <begin position="12"/>
        <end position="226"/>
    </location>
</feature>
<keyword evidence="8" id="KW-0456">Lyase</keyword>
<evidence type="ECO:0000313" key="9">
    <source>
        <dbReference type="Proteomes" id="UP000308054"/>
    </source>
</evidence>
<dbReference type="RefSeq" id="WP_135995781.1">
    <property type="nucleotide sequence ID" value="NZ_CP071057.1"/>
</dbReference>
<keyword evidence="3 6" id="KW-0479">Metal-binding</keyword>
<accession>A0A4S2H1T8</accession>
<feature type="binding site" evidence="5">
    <location>
        <position position="73"/>
    </location>
    <ligand>
        <name>substrate</name>
    </ligand>
</feature>
<reference evidence="8 9" key="1">
    <citation type="journal article" date="2017" name="Int. J. Syst. Evol. Microbiol.">
        <title>Marinicauda algicola sp. nov., isolated from a marine red alga Rhodosorus marinus.</title>
        <authorList>
            <person name="Jeong S.E."/>
            <person name="Jeon S.H."/>
            <person name="Chun B.H."/>
            <person name="Kim D.W."/>
            <person name="Jeon C.O."/>
        </authorList>
    </citation>
    <scope>NUCLEOTIDE SEQUENCE [LARGE SCALE GENOMIC DNA]</scope>
    <source>
        <strain evidence="8 9">JCM 31718</strain>
    </source>
</reference>
<keyword evidence="4 6" id="KW-0460">Magnesium</keyword>
<feature type="binding site" evidence="5">
    <location>
        <position position="129"/>
    </location>
    <ligand>
        <name>substrate</name>
    </ligand>
</feature>
<evidence type="ECO:0000313" key="8">
    <source>
        <dbReference type="EMBL" id="TGY89241.1"/>
    </source>
</evidence>
<dbReference type="SUPFAM" id="SSF51621">
    <property type="entry name" value="Phosphoenolpyruvate/pyruvate domain"/>
    <property type="match status" value="1"/>
</dbReference>
<dbReference type="GO" id="GO:0000287">
    <property type="term" value="F:magnesium ion binding"/>
    <property type="evidence" value="ECO:0007669"/>
    <property type="project" value="TreeGrafter"/>
</dbReference>
<sequence length="291" mass="31068">MADENRSPAPHRSVLFVPADKPRAIEKAATLGADALILDLEDAVAEDAKAQARQSAPAAVAAWREAGMRTLLRVNGVRTDFFSGDCAVAAKAKPDAVVVAKANRAETLLKVRAALDAAGYQGPVWAMIETPTAILNLRLIGEIAADVGLEALLAGTNDLAAMLRCRLDEERRALRPHLAQIVLAARAYGLIAVDGVYNDFTDRAGFEFEARAGKALGFDGKSLIHPSQVEAANRAFSPSKDEVDWASKVVAAFEDPEHDGRGAIALDGRMVERLHLDAARAILAMAQDRTE</sequence>
<comment type="cofactor">
    <cofactor evidence="1">
        <name>Mg(2+)</name>
        <dbReference type="ChEBI" id="CHEBI:18420"/>
    </cofactor>
</comment>
<organism evidence="8 9">
    <name type="scientific">Marinicauda algicola</name>
    <dbReference type="NCBI Taxonomy" id="2029849"/>
    <lineage>
        <taxon>Bacteria</taxon>
        <taxon>Pseudomonadati</taxon>
        <taxon>Pseudomonadota</taxon>
        <taxon>Alphaproteobacteria</taxon>
        <taxon>Maricaulales</taxon>
        <taxon>Maricaulaceae</taxon>
        <taxon>Marinicauda</taxon>
    </lineage>
</organism>
<comment type="similarity">
    <text evidence="2">Belongs to the HpcH/HpaI aldolase family.</text>
</comment>
<feature type="binding site" evidence="6">
    <location>
        <position position="158"/>
    </location>
    <ligand>
        <name>Mg(2+)</name>
        <dbReference type="ChEBI" id="CHEBI:18420"/>
    </ligand>
</feature>
<evidence type="ECO:0000256" key="6">
    <source>
        <dbReference type="PIRSR" id="PIRSR015582-2"/>
    </source>
</evidence>
<dbReference type="InterPro" id="IPR015813">
    <property type="entry name" value="Pyrv/PenolPyrv_kinase-like_dom"/>
</dbReference>
<dbReference type="PANTHER" id="PTHR32308">
    <property type="entry name" value="LYASE BETA SUBUNIT, PUTATIVE (AFU_ORTHOLOGUE AFUA_4G13030)-RELATED"/>
    <property type="match status" value="1"/>
</dbReference>
<comment type="caution">
    <text evidence="8">The sequence shown here is derived from an EMBL/GenBank/DDBJ whole genome shotgun (WGS) entry which is preliminary data.</text>
</comment>
<dbReference type="Gene3D" id="3.20.20.60">
    <property type="entry name" value="Phosphoenolpyruvate-binding domains"/>
    <property type="match status" value="1"/>
</dbReference>
<gene>
    <name evidence="8" type="ORF">E5163_08975</name>
</gene>
<dbReference type="PANTHER" id="PTHR32308:SF10">
    <property type="entry name" value="CITRATE LYASE SUBUNIT BETA"/>
    <property type="match status" value="1"/>
</dbReference>
<dbReference type="InterPro" id="IPR011206">
    <property type="entry name" value="Citrate_lyase_beta/mcl1/mcl2"/>
</dbReference>
<dbReference type="OrthoDB" id="9800547at2"/>
<dbReference type="InterPro" id="IPR005000">
    <property type="entry name" value="Aldolase/citrate-lyase_domain"/>
</dbReference>